<feature type="region of interest" description="Disordered" evidence="1">
    <location>
        <begin position="1"/>
        <end position="45"/>
    </location>
</feature>
<feature type="compositionally biased region" description="Basic and acidic residues" evidence="1">
    <location>
        <begin position="20"/>
        <end position="31"/>
    </location>
</feature>
<sequence length="45" mass="5408">MPRYTYKGQMHKKGKKHDGHKPQDDHKENKKTPPRYTNFEGEPIE</sequence>
<reference evidence="2" key="1">
    <citation type="submission" date="2022-12" db="EMBL/GenBank/DDBJ databases">
        <authorList>
            <person name="Wang J."/>
        </authorList>
    </citation>
    <scope>NUCLEOTIDE SEQUENCE</scope>
    <source>
        <strain evidence="2">HY-45-18</strain>
    </source>
</reference>
<keyword evidence="3" id="KW-1185">Reference proteome</keyword>
<dbReference type="RefSeq" id="WP_268042441.1">
    <property type="nucleotide sequence ID" value="NZ_JAPQER010000011.1"/>
</dbReference>
<feature type="compositionally biased region" description="Basic residues" evidence="1">
    <location>
        <begin position="9"/>
        <end position="19"/>
    </location>
</feature>
<gene>
    <name evidence="2" type="ORF">OW763_15825</name>
</gene>
<dbReference type="Proteomes" id="UP001078443">
    <property type="component" value="Unassembled WGS sequence"/>
</dbReference>
<accession>A0ABT4D3H5</accession>
<dbReference type="EMBL" id="JAPQER010000011">
    <property type="protein sequence ID" value="MCY6485789.1"/>
    <property type="molecule type" value="Genomic_DNA"/>
</dbReference>
<evidence type="ECO:0000313" key="3">
    <source>
        <dbReference type="Proteomes" id="UP001078443"/>
    </source>
</evidence>
<protein>
    <submittedName>
        <fullName evidence="2">Uncharacterized protein</fullName>
    </submittedName>
</protein>
<organism evidence="2 3">
    <name type="scientific">Clostridium aestuarii</name>
    <dbReference type="NCBI Taxonomy" id="338193"/>
    <lineage>
        <taxon>Bacteria</taxon>
        <taxon>Bacillati</taxon>
        <taxon>Bacillota</taxon>
        <taxon>Clostridia</taxon>
        <taxon>Eubacteriales</taxon>
        <taxon>Clostridiaceae</taxon>
        <taxon>Clostridium</taxon>
    </lineage>
</organism>
<evidence type="ECO:0000313" key="2">
    <source>
        <dbReference type="EMBL" id="MCY6485789.1"/>
    </source>
</evidence>
<name>A0ABT4D3H5_9CLOT</name>
<proteinExistence type="predicted"/>
<evidence type="ECO:0000256" key="1">
    <source>
        <dbReference type="SAM" id="MobiDB-lite"/>
    </source>
</evidence>
<comment type="caution">
    <text evidence="2">The sequence shown here is derived from an EMBL/GenBank/DDBJ whole genome shotgun (WGS) entry which is preliminary data.</text>
</comment>